<keyword evidence="3" id="KW-1185">Reference proteome</keyword>
<feature type="transmembrane region" description="Helical" evidence="1">
    <location>
        <begin position="20"/>
        <end position="39"/>
    </location>
</feature>
<feature type="transmembrane region" description="Helical" evidence="1">
    <location>
        <begin position="86"/>
        <end position="106"/>
    </location>
</feature>
<dbReference type="InterPro" id="IPR007136">
    <property type="entry name" value="DUF347"/>
</dbReference>
<reference evidence="2" key="1">
    <citation type="submission" date="2020-10" db="EMBL/GenBank/DDBJ databases">
        <title>Taxonomic study of unclassified bacteria belonging to the class Ktedonobacteria.</title>
        <authorList>
            <person name="Yabe S."/>
            <person name="Wang C.M."/>
            <person name="Zheng Y."/>
            <person name="Sakai Y."/>
            <person name="Cavaletti L."/>
            <person name="Monciardini P."/>
            <person name="Donadio S."/>
        </authorList>
    </citation>
    <scope>NUCLEOTIDE SEQUENCE</scope>
    <source>
        <strain evidence="2">SOSP1-1</strain>
    </source>
</reference>
<evidence type="ECO:0000256" key="1">
    <source>
        <dbReference type="SAM" id="Phobius"/>
    </source>
</evidence>
<dbReference type="Proteomes" id="UP000612362">
    <property type="component" value="Unassembled WGS sequence"/>
</dbReference>
<comment type="caution">
    <text evidence="2">The sequence shown here is derived from an EMBL/GenBank/DDBJ whole genome shotgun (WGS) entry which is preliminary data.</text>
</comment>
<dbReference type="AlphaFoldDB" id="A0A8J3I4K3"/>
<feature type="transmembrane region" description="Helical" evidence="1">
    <location>
        <begin position="205"/>
        <end position="226"/>
    </location>
</feature>
<sequence>MDISEIVIDGNKKKREVSKLYINSKVPLATFGFWLIKILATTFGEVGGNLVSMDMGLGYLKATTILVGLFALLAFVQIMTKRFHPFLYWGTIVASTTAGTTLADYVTRSLGIGYTGGSLLLLSLVIGSLITWRKVLGRNSADDILDRRAECFYWLTITFSQTLGTALGDWFADTAGLGYIGSSFVFGLALLSIVFLHHRRALNGAILFWAAFILTRPFGAVVGNFFDKPIDHGGLAVSRAMLTCTLFALMALGVLLFPQSAKKINTKNSALSKNTATIDS</sequence>
<feature type="transmembrane region" description="Helical" evidence="1">
    <location>
        <begin position="112"/>
        <end position="132"/>
    </location>
</feature>
<dbReference type="Pfam" id="PF03988">
    <property type="entry name" value="DUF347"/>
    <property type="match status" value="3"/>
</dbReference>
<evidence type="ECO:0000313" key="3">
    <source>
        <dbReference type="Proteomes" id="UP000612362"/>
    </source>
</evidence>
<accession>A0A8J3I4K3</accession>
<organism evidence="2 3">
    <name type="scientific">Ktedonospora formicarum</name>
    <dbReference type="NCBI Taxonomy" id="2778364"/>
    <lineage>
        <taxon>Bacteria</taxon>
        <taxon>Bacillati</taxon>
        <taxon>Chloroflexota</taxon>
        <taxon>Ktedonobacteria</taxon>
        <taxon>Ktedonobacterales</taxon>
        <taxon>Ktedonobacteraceae</taxon>
        <taxon>Ktedonospora</taxon>
    </lineage>
</organism>
<gene>
    <name evidence="2" type="ORF">KSX_51060</name>
</gene>
<feature type="transmembrane region" description="Helical" evidence="1">
    <location>
        <begin position="238"/>
        <end position="257"/>
    </location>
</feature>
<evidence type="ECO:0000313" key="2">
    <source>
        <dbReference type="EMBL" id="GHO46943.1"/>
    </source>
</evidence>
<dbReference type="EMBL" id="BNJF01000002">
    <property type="protein sequence ID" value="GHO46943.1"/>
    <property type="molecule type" value="Genomic_DNA"/>
</dbReference>
<keyword evidence="1" id="KW-0472">Membrane</keyword>
<keyword evidence="1" id="KW-0812">Transmembrane</keyword>
<feature type="transmembrane region" description="Helical" evidence="1">
    <location>
        <begin position="152"/>
        <end position="171"/>
    </location>
</feature>
<name>A0A8J3I4K3_9CHLR</name>
<proteinExistence type="predicted"/>
<keyword evidence="1" id="KW-1133">Transmembrane helix</keyword>
<feature type="transmembrane region" description="Helical" evidence="1">
    <location>
        <begin position="177"/>
        <end position="196"/>
    </location>
</feature>
<feature type="transmembrane region" description="Helical" evidence="1">
    <location>
        <begin position="59"/>
        <end position="79"/>
    </location>
</feature>
<protein>
    <submittedName>
        <fullName evidence="2">Membrane protein</fullName>
    </submittedName>
</protein>